<dbReference type="CDD" id="cd17369">
    <property type="entry name" value="MFS_ShiA_like"/>
    <property type="match status" value="1"/>
</dbReference>
<feature type="transmembrane region" description="Helical" evidence="7">
    <location>
        <begin position="395"/>
        <end position="414"/>
    </location>
</feature>
<evidence type="ECO:0000256" key="7">
    <source>
        <dbReference type="SAM" id="Phobius"/>
    </source>
</evidence>
<name>A0ABS9SXJ5_9ACTN</name>
<reference evidence="9" key="2">
    <citation type="journal article" date="2023" name="Int. J. Syst. Evol. Microbiol.">
        <title>Streptomyces marispadix sp. nov., isolated from marine beach sediment of the Northern Coast of Portugal.</title>
        <authorList>
            <person name="dos Santos J.D.N."/>
            <person name="Vitorino I.R."/>
            <person name="Kallscheuer N."/>
            <person name="Srivastava A."/>
            <person name="Krautwurst S."/>
            <person name="Marz M."/>
            <person name="Jogler C."/>
            <person name="Lobo Da Cunha A."/>
            <person name="Catita J."/>
            <person name="Goncalves H."/>
            <person name="Gonzalez I."/>
            <person name="Reyes F."/>
            <person name="Lage O.M."/>
        </authorList>
    </citation>
    <scope>NUCLEOTIDE SEQUENCE</scope>
    <source>
        <strain evidence="9">M600PL45_2</strain>
    </source>
</reference>
<dbReference type="PANTHER" id="PTHR43045:SF1">
    <property type="entry name" value="SHIKIMATE TRANSPORTER"/>
    <property type="match status" value="1"/>
</dbReference>
<comment type="caution">
    <text evidence="9">The sequence shown here is derived from an EMBL/GenBank/DDBJ whole genome shotgun (WGS) entry which is preliminary data.</text>
</comment>
<accession>A0ABS9SXJ5</accession>
<dbReference type="Gene3D" id="1.20.1250.20">
    <property type="entry name" value="MFS general substrate transporter like domains"/>
    <property type="match status" value="2"/>
</dbReference>
<evidence type="ECO:0000259" key="8">
    <source>
        <dbReference type="PROSITE" id="PS50850"/>
    </source>
</evidence>
<evidence type="ECO:0000256" key="5">
    <source>
        <dbReference type="ARBA" id="ARBA00022989"/>
    </source>
</evidence>
<keyword evidence="5 7" id="KW-1133">Transmembrane helix</keyword>
<dbReference type="Pfam" id="PF07690">
    <property type="entry name" value="MFS_1"/>
    <property type="match status" value="1"/>
</dbReference>
<dbReference type="EMBL" id="JAKWJU010000002">
    <property type="protein sequence ID" value="MCH6161000.1"/>
    <property type="molecule type" value="Genomic_DNA"/>
</dbReference>
<dbReference type="Proteomes" id="UP001166784">
    <property type="component" value="Unassembled WGS sequence"/>
</dbReference>
<feature type="transmembrane region" description="Helical" evidence="7">
    <location>
        <begin position="182"/>
        <end position="203"/>
    </location>
</feature>
<feature type="transmembrane region" description="Helical" evidence="7">
    <location>
        <begin position="107"/>
        <end position="127"/>
    </location>
</feature>
<comment type="subcellular location">
    <subcellularLocation>
        <location evidence="1">Cell membrane</location>
        <topology evidence="1">Multi-pass membrane protein</topology>
    </subcellularLocation>
</comment>
<dbReference type="RefSeq" id="WP_241059031.1">
    <property type="nucleotide sequence ID" value="NZ_JAKWJU010000002.1"/>
</dbReference>
<proteinExistence type="predicted"/>
<feature type="domain" description="Major facilitator superfamily (MFS) profile" evidence="8">
    <location>
        <begin position="10"/>
        <end position="419"/>
    </location>
</feature>
<keyword evidence="10" id="KW-1185">Reference proteome</keyword>
<evidence type="ECO:0000313" key="9">
    <source>
        <dbReference type="EMBL" id="MCH6161000.1"/>
    </source>
</evidence>
<evidence type="ECO:0000256" key="4">
    <source>
        <dbReference type="ARBA" id="ARBA00022692"/>
    </source>
</evidence>
<evidence type="ECO:0000256" key="6">
    <source>
        <dbReference type="ARBA" id="ARBA00023136"/>
    </source>
</evidence>
<feature type="transmembrane region" description="Helical" evidence="7">
    <location>
        <begin position="270"/>
        <end position="290"/>
    </location>
</feature>
<protein>
    <submittedName>
        <fullName evidence="9">MHS family MFS transporter</fullName>
    </submittedName>
</protein>
<feature type="transmembrane region" description="Helical" evidence="7">
    <location>
        <begin position="21"/>
        <end position="41"/>
    </location>
</feature>
<dbReference type="InterPro" id="IPR020846">
    <property type="entry name" value="MFS_dom"/>
</dbReference>
<keyword evidence="6 7" id="KW-0472">Membrane</keyword>
<feature type="transmembrane region" description="Helical" evidence="7">
    <location>
        <begin position="302"/>
        <end position="321"/>
    </location>
</feature>
<feature type="transmembrane region" description="Helical" evidence="7">
    <location>
        <begin position="83"/>
        <end position="101"/>
    </location>
</feature>
<keyword evidence="4 7" id="KW-0812">Transmembrane</keyword>
<feature type="transmembrane region" description="Helical" evidence="7">
    <location>
        <begin position="148"/>
        <end position="170"/>
    </location>
</feature>
<keyword evidence="2" id="KW-0813">Transport</keyword>
<feature type="transmembrane region" description="Helical" evidence="7">
    <location>
        <begin position="236"/>
        <end position="258"/>
    </location>
</feature>
<feature type="transmembrane region" description="Helical" evidence="7">
    <location>
        <begin position="372"/>
        <end position="389"/>
    </location>
</feature>
<sequence length="444" mass="47294">MRTDRELRRVVTASVVGTALEWYDFFIYGTAVVLVFNQLFFVQDDPAAGTLVGLATFGVGFVFRPVGGFLFGALGDRIGRRSTLVLTTLVMGLSTGLIGLLPTYASIGVAAPVLLTLMRVCQGLGAGAEFGGASTLLAEHAPAERRGYYASFAQAGVQAGLVMGMVVFLFVGMLPEASLNAWGWRLPFLFSFVLIGVSLYLRLRVAESPVFRRMQENREVVKLPVREALRRHPRSFLVGVGAHICDTSVVYIYATFSVSYLTSEVGQPKWVALTGVISFGLVVIALQPLYGALSDRIGRRPLNLFSVVFTGLFAYPFFLLLDTGVPVVIWLAMIVATALGLAPMIAVQPVFYAELFGARVRYTGFAASRETGAALAGFSPFVAAALLGYADGDPWLVAAFMAATAAVSLVAFLYSEESRHTDVGLVDVAPAAHEPGGTGGTGGS</sequence>
<dbReference type="InterPro" id="IPR011701">
    <property type="entry name" value="MFS"/>
</dbReference>
<feature type="transmembrane region" description="Helical" evidence="7">
    <location>
        <begin position="47"/>
        <end position="71"/>
    </location>
</feature>
<reference evidence="9" key="1">
    <citation type="submission" date="2022-03" db="EMBL/GenBank/DDBJ databases">
        <authorList>
            <person name="Santos J.D.N."/>
            <person name="Kallscheuer N."/>
            <person name="Jogler C."/>
            <person name="Lage O.M."/>
        </authorList>
    </citation>
    <scope>NUCLEOTIDE SEQUENCE</scope>
    <source>
        <strain evidence="9">M600PL45_2</strain>
    </source>
</reference>
<evidence type="ECO:0000313" key="10">
    <source>
        <dbReference type="Proteomes" id="UP001166784"/>
    </source>
</evidence>
<organism evidence="9 10">
    <name type="scientific">Streptomyces marispadix</name>
    <dbReference type="NCBI Taxonomy" id="2922868"/>
    <lineage>
        <taxon>Bacteria</taxon>
        <taxon>Bacillati</taxon>
        <taxon>Actinomycetota</taxon>
        <taxon>Actinomycetes</taxon>
        <taxon>Kitasatosporales</taxon>
        <taxon>Streptomycetaceae</taxon>
        <taxon>Streptomyces</taxon>
    </lineage>
</organism>
<feature type="transmembrane region" description="Helical" evidence="7">
    <location>
        <begin position="327"/>
        <end position="351"/>
    </location>
</feature>
<dbReference type="SUPFAM" id="SSF103473">
    <property type="entry name" value="MFS general substrate transporter"/>
    <property type="match status" value="1"/>
</dbReference>
<dbReference type="PROSITE" id="PS50850">
    <property type="entry name" value="MFS"/>
    <property type="match status" value="1"/>
</dbReference>
<evidence type="ECO:0000256" key="3">
    <source>
        <dbReference type="ARBA" id="ARBA00022475"/>
    </source>
</evidence>
<dbReference type="InterPro" id="IPR036259">
    <property type="entry name" value="MFS_trans_sf"/>
</dbReference>
<evidence type="ECO:0000256" key="2">
    <source>
        <dbReference type="ARBA" id="ARBA00022448"/>
    </source>
</evidence>
<gene>
    <name evidence="9" type="ORF">MMA15_11480</name>
</gene>
<keyword evidence="3" id="KW-1003">Cell membrane</keyword>
<dbReference type="PANTHER" id="PTHR43045">
    <property type="entry name" value="SHIKIMATE TRANSPORTER"/>
    <property type="match status" value="1"/>
</dbReference>
<evidence type="ECO:0000256" key="1">
    <source>
        <dbReference type="ARBA" id="ARBA00004651"/>
    </source>
</evidence>